<keyword evidence="1" id="KW-0732">Signal</keyword>
<feature type="domain" description="SLH" evidence="2">
    <location>
        <begin position="26"/>
        <end position="89"/>
    </location>
</feature>
<name>A0ABW0R713_9BACL</name>
<proteinExistence type="predicted"/>
<dbReference type="PANTHER" id="PTHR43308">
    <property type="entry name" value="OUTER MEMBRANE PROTEIN ALPHA-RELATED"/>
    <property type="match status" value="1"/>
</dbReference>
<dbReference type="Proteomes" id="UP001596108">
    <property type="component" value="Unassembled WGS sequence"/>
</dbReference>
<protein>
    <submittedName>
        <fullName evidence="3">S-layer homology domain-containing protein</fullName>
    </submittedName>
</protein>
<feature type="chain" id="PRO_5047343212" evidence="1">
    <location>
        <begin position="22"/>
        <end position="411"/>
    </location>
</feature>
<feature type="signal peptide" evidence="1">
    <location>
        <begin position="1"/>
        <end position="21"/>
    </location>
</feature>
<dbReference type="InterPro" id="IPR001119">
    <property type="entry name" value="SLH_dom"/>
</dbReference>
<accession>A0ABW0R713</accession>
<dbReference type="RefSeq" id="WP_378114001.1">
    <property type="nucleotide sequence ID" value="NZ_JBHSNC010000057.1"/>
</dbReference>
<comment type="caution">
    <text evidence="3">The sequence shown here is derived from an EMBL/GenBank/DDBJ whole genome shotgun (WGS) entry which is preliminary data.</text>
</comment>
<organism evidence="3 4">
    <name type="scientific">Cohnella yongneupensis</name>
    <dbReference type="NCBI Taxonomy" id="425006"/>
    <lineage>
        <taxon>Bacteria</taxon>
        <taxon>Bacillati</taxon>
        <taxon>Bacillota</taxon>
        <taxon>Bacilli</taxon>
        <taxon>Bacillales</taxon>
        <taxon>Paenibacillaceae</taxon>
        <taxon>Cohnella</taxon>
    </lineage>
</organism>
<evidence type="ECO:0000256" key="1">
    <source>
        <dbReference type="SAM" id="SignalP"/>
    </source>
</evidence>
<evidence type="ECO:0000259" key="2">
    <source>
        <dbReference type="PROSITE" id="PS51272"/>
    </source>
</evidence>
<dbReference type="EMBL" id="JBHSNC010000057">
    <property type="protein sequence ID" value="MFC5532030.1"/>
    <property type="molecule type" value="Genomic_DNA"/>
</dbReference>
<gene>
    <name evidence="3" type="ORF">ACFPQ4_21650</name>
</gene>
<dbReference type="PANTHER" id="PTHR43308:SF5">
    <property type="entry name" value="S-LAYER PROTEIN _ PEPTIDOGLYCAN ENDO-BETA-N-ACETYLGLUCOSAMINIDASE"/>
    <property type="match status" value="1"/>
</dbReference>
<dbReference type="PROSITE" id="PS51272">
    <property type="entry name" value="SLH"/>
    <property type="match status" value="1"/>
</dbReference>
<dbReference type="InterPro" id="IPR051465">
    <property type="entry name" value="Cell_Envelope_Struct_Comp"/>
</dbReference>
<keyword evidence="4" id="KW-1185">Reference proteome</keyword>
<reference evidence="4" key="1">
    <citation type="journal article" date="2019" name="Int. J. Syst. Evol. Microbiol.">
        <title>The Global Catalogue of Microorganisms (GCM) 10K type strain sequencing project: providing services to taxonomists for standard genome sequencing and annotation.</title>
        <authorList>
            <consortium name="The Broad Institute Genomics Platform"/>
            <consortium name="The Broad Institute Genome Sequencing Center for Infectious Disease"/>
            <person name="Wu L."/>
            <person name="Ma J."/>
        </authorList>
    </citation>
    <scope>NUCLEOTIDE SEQUENCE [LARGE SCALE GENOMIC DNA]</scope>
    <source>
        <strain evidence="4">CGMCC 1.18578</strain>
    </source>
</reference>
<sequence length="411" mass="45913">MKKIAAILVVLVILAVLPTYAEDKASTPAFKDVPATHWAYDYINEAVAKGIVNGYSNGTFKPNDPVTVAEFLKMIFLSMSEKDPDGRIHWNRSLEALVPDWARRALYDPRVSFTQGTPWYINYAESSKAMGVIHEYEYEKHYDDKLTRLDAAYMIDNLDSYFHGNIDFGYADVAGPQLFKDLNRANGLAAQRKIASVALRGIMVGSNGYFNPTTTITRAEAVKIVALLPDVSKRSKVNVSLKGVPYSMVTNPGYQSRVFVFANEEMKVVYDKLRAAQSSYQGSTDEENAGLSYYENADQKAKAFHQLYYVDMSDTGTYTDMYISFTGNNYTLNLITVDGYAERALKPLYQMIDILYKDSAPVKKMIESAIAANRKGQAVDVKKTLERRDILLYAPSNADAISISIGAYGDK</sequence>
<evidence type="ECO:0000313" key="4">
    <source>
        <dbReference type="Proteomes" id="UP001596108"/>
    </source>
</evidence>
<dbReference type="Pfam" id="PF00395">
    <property type="entry name" value="SLH"/>
    <property type="match status" value="2"/>
</dbReference>
<evidence type="ECO:0000313" key="3">
    <source>
        <dbReference type="EMBL" id="MFC5532030.1"/>
    </source>
</evidence>